<sequence length="114" mass="11811">MPDVAITVWRMPTSSLTAFLLSGPEGDLVLGWADTAAQSPGIATRIAPPAQAAAATPTASADPPAFPSPSSPTPPCCRRAARSFLHAGPIWPRRRSANPCCSPTRAAPAPAIWR</sequence>
<reference evidence="2 3" key="1">
    <citation type="submission" date="2018-12" db="EMBL/GenBank/DDBJ databases">
        <authorList>
            <consortium name="Pathogen Informatics"/>
        </authorList>
    </citation>
    <scope>NUCLEOTIDE SEQUENCE [LARGE SCALE GENOMIC DNA]</scope>
    <source>
        <strain evidence="2 3">NCTC9695</strain>
    </source>
</reference>
<dbReference type="EMBL" id="LR134182">
    <property type="protein sequence ID" value="VEB41507.1"/>
    <property type="molecule type" value="Genomic_DNA"/>
</dbReference>
<feature type="region of interest" description="Disordered" evidence="1">
    <location>
        <begin position="48"/>
        <end position="74"/>
    </location>
</feature>
<evidence type="ECO:0000313" key="3">
    <source>
        <dbReference type="Proteomes" id="UP000275777"/>
    </source>
</evidence>
<evidence type="ECO:0000313" key="2">
    <source>
        <dbReference type="EMBL" id="VEB41507.1"/>
    </source>
</evidence>
<evidence type="ECO:0000256" key="1">
    <source>
        <dbReference type="SAM" id="MobiDB-lite"/>
    </source>
</evidence>
<feature type="compositionally biased region" description="Low complexity" evidence="1">
    <location>
        <begin position="48"/>
        <end position="63"/>
    </location>
</feature>
<accession>A0A447T9E5</accession>
<name>A0A447T9E5_CHRVL</name>
<organism evidence="2 3">
    <name type="scientific">Chromobacterium violaceum</name>
    <dbReference type="NCBI Taxonomy" id="536"/>
    <lineage>
        <taxon>Bacteria</taxon>
        <taxon>Pseudomonadati</taxon>
        <taxon>Pseudomonadota</taxon>
        <taxon>Betaproteobacteria</taxon>
        <taxon>Neisseriales</taxon>
        <taxon>Chromobacteriaceae</taxon>
        <taxon>Chromobacterium</taxon>
    </lineage>
</organism>
<gene>
    <name evidence="2" type="ORF">NCTC9695_01940</name>
</gene>
<dbReference type="Proteomes" id="UP000275777">
    <property type="component" value="Chromosome"/>
</dbReference>
<protein>
    <submittedName>
        <fullName evidence="2">Uncharacterized protein</fullName>
    </submittedName>
</protein>
<feature type="compositionally biased region" description="Pro residues" evidence="1">
    <location>
        <begin position="64"/>
        <end position="74"/>
    </location>
</feature>
<proteinExistence type="predicted"/>
<dbReference type="AlphaFoldDB" id="A0A447T9E5"/>